<proteinExistence type="predicted"/>
<gene>
    <name evidence="2" type="ORF">PAECIP111802_03992</name>
</gene>
<keyword evidence="3" id="KW-1185">Reference proteome</keyword>
<comment type="caution">
    <text evidence="2">The sequence shown here is derived from an EMBL/GenBank/DDBJ whole genome shotgun (WGS) entry which is preliminary data.</text>
</comment>
<name>A0ABM8VKT7_9BACL</name>
<reference evidence="2 3" key="1">
    <citation type="submission" date="2021-06" db="EMBL/GenBank/DDBJ databases">
        <authorList>
            <person name="Criscuolo A."/>
        </authorList>
    </citation>
    <scope>NUCLEOTIDE SEQUENCE [LARGE SCALE GENOMIC DNA]</scope>
    <source>
        <strain evidence="3">CIP 111802</strain>
    </source>
</reference>
<evidence type="ECO:0000256" key="1">
    <source>
        <dbReference type="SAM" id="MobiDB-lite"/>
    </source>
</evidence>
<dbReference type="EMBL" id="CAJVCE010000011">
    <property type="protein sequence ID" value="CAG7647512.1"/>
    <property type="molecule type" value="Genomic_DNA"/>
</dbReference>
<feature type="region of interest" description="Disordered" evidence="1">
    <location>
        <begin position="1"/>
        <end position="56"/>
    </location>
</feature>
<sequence length="166" mass="17219">MSKIKQSKPGAFTPSDAMNRGRSKVYYPPANKGREAAAASTKGKRNGGMTRKPRIAKPRYDLNNVEVQGLFSAFGGGGGGGAAATGGAAAGGDFFSLFKKVGGLDGIISTMSKVQKMYTLFQQMGPIFKLMGGFGGMGSLLGGAQVKTASVKSGSGNRSMRRKPKR</sequence>
<evidence type="ECO:0000313" key="2">
    <source>
        <dbReference type="EMBL" id="CAG7647512.1"/>
    </source>
</evidence>
<dbReference type="RefSeq" id="WP_218100284.1">
    <property type="nucleotide sequence ID" value="NZ_CAJVCE010000011.1"/>
</dbReference>
<dbReference type="Proteomes" id="UP000730618">
    <property type="component" value="Unassembled WGS sequence"/>
</dbReference>
<organism evidence="2 3">
    <name type="scientific">Paenibacillus allorhizosphaerae</name>
    <dbReference type="NCBI Taxonomy" id="2849866"/>
    <lineage>
        <taxon>Bacteria</taxon>
        <taxon>Bacillati</taxon>
        <taxon>Bacillota</taxon>
        <taxon>Bacilli</taxon>
        <taxon>Bacillales</taxon>
        <taxon>Paenibacillaceae</taxon>
        <taxon>Paenibacillus</taxon>
    </lineage>
</organism>
<accession>A0ABM8VKT7</accession>
<protein>
    <recommendedName>
        <fullName evidence="4">Tyrosine protein kinase</fullName>
    </recommendedName>
</protein>
<evidence type="ECO:0000313" key="3">
    <source>
        <dbReference type="Proteomes" id="UP000730618"/>
    </source>
</evidence>
<evidence type="ECO:0008006" key="4">
    <source>
        <dbReference type="Google" id="ProtNLM"/>
    </source>
</evidence>